<reference evidence="2" key="1">
    <citation type="submission" date="2021-01" db="EMBL/GenBank/DDBJ databases">
        <authorList>
            <person name="Corre E."/>
            <person name="Pelletier E."/>
            <person name="Niang G."/>
            <person name="Scheremetjew M."/>
            <person name="Finn R."/>
            <person name="Kale V."/>
            <person name="Holt S."/>
            <person name="Cochrane G."/>
            <person name="Meng A."/>
            <person name="Brown T."/>
            <person name="Cohen L."/>
        </authorList>
    </citation>
    <scope>NUCLEOTIDE SEQUENCE</scope>
    <source>
        <strain evidence="2">SAG 63-3</strain>
    </source>
</reference>
<evidence type="ECO:0000313" key="2">
    <source>
        <dbReference type="EMBL" id="CAD8767351.1"/>
    </source>
</evidence>
<organism evidence="2">
    <name type="scientific">Polytomella parva</name>
    <dbReference type="NCBI Taxonomy" id="51329"/>
    <lineage>
        <taxon>Eukaryota</taxon>
        <taxon>Viridiplantae</taxon>
        <taxon>Chlorophyta</taxon>
        <taxon>core chlorophytes</taxon>
        <taxon>Chlorophyceae</taxon>
        <taxon>CS clade</taxon>
        <taxon>Chlamydomonadales</taxon>
        <taxon>Chlamydomonadaceae</taxon>
        <taxon>Polytomella</taxon>
    </lineage>
</organism>
<name>A0A7S0YBN3_9CHLO</name>
<dbReference type="EMBL" id="HBFM01006192">
    <property type="protein sequence ID" value="CAD8767351.1"/>
    <property type="molecule type" value="Transcribed_RNA"/>
</dbReference>
<feature type="region of interest" description="Disordered" evidence="1">
    <location>
        <begin position="254"/>
        <end position="273"/>
    </location>
</feature>
<accession>A0A7S0YBN3</accession>
<proteinExistence type="predicted"/>
<gene>
    <name evidence="2" type="ORF">PPAR00522_LOCUS3745</name>
</gene>
<evidence type="ECO:0000256" key="1">
    <source>
        <dbReference type="SAM" id="MobiDB-lite"/>
    </source>
</evidence>
<dbReference type="AlphaFoldDB" id="A0A7S0YBN3"/>
<protein>
    <submittedName>
        <fullName evidence="2">Uncharacterized protein</fullName>
    </submittedName>
</protein>
<sequence length="405" mass="43853">MGSLDNSLPNTLAIFAVHNLPSCAQESDLIKAFRRFGVQYVSFQSSSKQLIITQPPISYIVVSEQQRQAVLDSEHYVLGSLIQVTPVPFKSVSPVSLSSPPPPSSFLYESARRANLVSPSDAHPISSPCSDSSNATGMSPTSLNSFLTSYTSPRVPPPPTYPSLTSSPLSLYPSSSSLLHSFPITSLEMNSTLTDSFPYTSTLPSTSSHLPNAISHLPSIPVASSAAAVLSFIPLLPLDHMKLRCDPPSLAPSVSQLAYSPDNPPPDTSTAPDDDRIKEAVIQKCEMLARSILHLINQGIPVSNLLNSCLIRNQLQEVSKVSTLGATGPFRTDIHIEKRTGAPTTFSYGMPLSRNAVPRDEDIIARIRCTGNEMPNKKDSLTEARKIMMRSFFITSGMDIPKELM</sequence>